<organism evidence="2 3">
    <name type="scientific">Phanerochaete carnosa (strain HHB-10118-sp)</name>
    <name type="common">White-rot fungus</name>
    <name type="synonym">Peniophora carnosa</name>
    <dbReference type="NCBI Taxonomy" id="650164"/>
    <lineage>
        <taxon>Eukaryota</taxon>
        <taxon>Fungi</taxon>
        <taxon>Dikarya</taxon>
        <taxon>Basidiomycota</taxon>
        <taxon>Agaricomycotina</taxon>
        <taxon>Agaricomycetes</taxon>
        <taxon>Polyporales</taxon>
        <taxon>Phanerochaetaceae</taxon>
        <taxon>Phanerochaete</taxon>
    </lineage>
</organism>
<evidence type="ECO:0000313" key="2">
    <source>
        <dbReference type="EMBL" id="EKM48850.1"/>
    </source>
</evidence>
<evidence type="ECO:0000313" key="3">
    <source>
        <dbReference type="Proteomes" id="UP000008370"/>
    </source>
</evidence>
<dbReference type="GeneID" id="18911844"/>
<dbReference type="RefSeq" id="XP_007402600.1">
    <property type="nucleotide sequence ID" value="XM_007402538.1"/>
</dbReference>
<gene>
    <name evidence="2" type="ORF">PHACADRAFT_202323</name>
</gene>
<keyword evidence="3" id="KW-1185">Reference proteome</keyword>
<feature type="signal peptide" evidence="1">
    <location>
        <begin position="1"/>
        <end position="19"/>
    </location>
</feature>
<protein>
    <recommendedName>
        <fullName evidence="4">Cyanovirin-N domain-containing protein</fullName>
    </recommendedName>
</protein>
<dbReference type="HOGENOM" id="CLU_2159303_0_0_1"/>
<dbReference type="AlphaFoldDB" id="K5VQ53"/>
<name>K5VQ53_PHACS</name>
<dbReference type="InParanoid" id="K5VQ53"/>
<reference evidence="2 3" key="1">
    <citation type="journal article" date="2012" name="BMC Genomics">
        <title>Comparative genomics of the white-rot fungi, Phanerochaete carnosa and P. chrysosporium, to elucidate the genetic basis of the distinct wood types they colonize.</title>
        <authorList>
            <person name="Suzuki H."/>
            <person name="MacDonald J."/>
            <person name="Syed K."/>
            <person name="Salamov A."/>
            <person name="Hori C."/>
            <person name="Aerts A."/>
            <person name="Henrissat B."/>
            <person name="Wiebenga A."/>
            <person name="vanKuyk P.A."/>
            <person name="Barry K."/>
            <person name="Lindquist E."/>
            <person name="LaButti K."/>
            <person name="Lapidus A."/>
            <person name="Lucas S."/>
            <person name="Coutinho P."/>
            <person name="Gong Y."/>
            <person name="Samejima M."/>
            <person name="Mahadevan R."/>
            <person name="Abou-Zaid M."/>
            <person name="de Vries R.P."/>
            <person name="Igarashi K."/>
            <person name="Yadav J.S."/>
            <person name="Grigoriev I.V."/>
            <person name="Master E.R."/>
        </authorList>
    </citation>
    <scope>NUCLEOTIDE SEQUENCE [LARGE SCALE GENOMIC DNA]</scope>
    <source>
        <strain evidence="2 3">HHB-10118-sp</strain>
    </source>
</reference>
<keyword evidence="1" id="KW-0732">Signal</keyword>
<sequence>MSFSGQSALVFAFLLVVSARQSLAVCAPGQMAVGSEMLVLQMLIGPARAIDEYSGCLMAKNRNLISHNGITQATGQMCKGGYAKGASVMCDGSSNCRYAGSELDVLSDERR</sequence>
<feature type="chain" id="PRO_5003885023" description="Cyanovirin-N domain-containing protein" evidence="1">
    <location>
        <begin position="20"/>
        <end position="111"/>
    </location>
</feature>
<evidence type="ECO:0000256" key="1">
    <source>
        <dbReference type="SAM" id="SignalP"/>
    </source>
</evidence>
<proteinExistence type="predicted"/>
<accession>K5VQ53</accession>
<dbReference type="KEGG" id="pco:PHACADRAFT_202323"/>
<dbReference type="Proteomes" id="UP000008370">
    <property type="component" value="Unassembled WGS sequence"/>
</dbReference>
<dbReference type="EMBL" id="JH930690">
    <property type="protein sequence ID" value="EKM48850.1"/>
    <property type="molecule type" value="Genomic_DNA"/>
</dbReference>
<evidence type="ECO:0008006" key="4">
    <source>
        <dbReference type="Google" id="ProtNLM"/>
    </source>
</evidence>